<proteinExistence type="predicted"/>
<comment type="caution">
    <text evidence="1">The sequence shown here is derived from an EMBL/GenBank/DDBJ whole genome shotgun (WGS) entry which is preliminary data.</text>
</comment>
<name>A0A0F8X810_9ZZZZ</name>
<gene>
    <name evidence="1" type="ORF">LCGC14_3057920</name>
</gene>
<feature type="non-terminal residue" evidence="1">
    <location>
        <position position="1"/>
    </location>
</feature>
<sequence>IEPHYVQVTIERWQDYTGGKAVLLGHDETLRVKP</sequence>
<dbReference type="AlphaFoldDB" id="A0A0F8X810"/>
<reference evidence="1" key="1">
    <citation type="journal article" date="2015" name="Nature">
        <title>Complex archaea that bridge the gap between prokaryotes and eukaryotes.</title>
        <authorList>
            <person name="Spang A."/>
            <person name="Saw J.H."/>
            <person name="Jorgensen S.L."/>
            <person name="Zaremba-Niedzwiedzka K."/>
            <person name="Martijn J."/>
            <person name="Lind A.E."/>
            <person name="van Eijk R."/>
            <person name="Schleper C."/>
            <person name="Guy L."/>
            <person name="Ettema T.J."/>
        </authorList>
    </citation>
    <scope>NUCLEOTIDE SEQUENCE</scope>
</reference>
<accession>A0A0F8X810</accession>
<dbReference type="EMBL" id="LAZR01064658">
    <property type="protein sequence ID" value="KKK57095.1"/>
    <property type="molecule type" value="Genomic_DNA"/>
</dbReference>
<evidence type="ECO:0000313" key="1">
    <source>
        <dbReference type="EMBL" id="KKK57095.1"/>
    </source>
</evidence>
<organism evidence="1">
    <name type="scientific">marine sediment metagenome</name>
    <dbReference type="NCBI Taxonomy" id="412755"/>
    <lineage>
        <taxon>unclassified sequences</taxon>
        <taxon>metagenomes</taxon>
        <taxon>ecological metagenomes</taxon>
    </lineage>
</organism>
<protein>
    <submittedName>
        <fullName evidence="1">Uncharacterized protein</fullName>
    </submittedName>
</protein>